<comment type="similarity">
    <text evidence="4">Belongs to the HSF family.</text>
</comment>
<proteinExistence type="inferred from homology"/>
<keyword evidence="2" id="KW-0238">DNA-binding</keyword>
<dbReference type="OrthoDB" id="46693at2759"/>
<dbReference type="GO" id="GO:0005634">
    <property type="term" value="C:nucleus"/>
    <property type="evidence" value="ECO:0007669"/>
    <property type="project" value="UniProtKB-SubCell"/>
</dbReference>
<dbReference type="GO" id="GO:0003700">
    <property type="term" value="F:DNA-binding transcription factor activity"/>
    <property type="evidence" value="ECO:0007669"/>
    <property type="project" value="InterPro"/>
</dbReference>
<evidence type="ECO:0000256" key="4">
    <source>
        <dbReference type="RuleBase" id="RU004020"/>
    </source>
</evidence>
<evidence type="ECO:0000256" key="3">
    <source>
        <dbReference type="ARBA" id="ARBA00023242"/>
    </source>
</evidence>
<evidence type="ECO:0000256" key="5">
    <source>
        <dbReference type="SAM" id="MobiDB-lite"/>
    </source>
</evidence>
<dbReference type="AlphaFoldDB" id="A0A9N8D612"/>
<dbReference type="InterPro" id="IPR036390">
    <property type="entry name" value="WH_DNA-bd_sf"/>
</dbReference>
<keyword evidence="3" id="KW-0539">Nucleus</keyword>
<feature type="compositionally biased region" description="Low complexity" evidence="5">
    <location>
        <begin position="373"/>
        <end position="382"/>
    </location>
</feature>
<evidence type="ECO:0000313" key="8">
    <source>
        <dbReference type="Proteomes" id="UP001153069"/>
    </source>
</evidence>
<comment type="subcellular location">
    <subcellularLocation>
        <location evidence="1">Nucleus</location>
    </subcellularLocation>
</comment>
<dbReference type="Proteomes" id="UP001153069">
    <property type="component" value="Unassembled WGS sequence"/>
</dbReference>
<accession>A0A9N8D612</accession>
<dbReference type="EMBL" id="CAICTM010000009">
    <property type="protein sequence ID" value="CAB9496764.1"/>
    <property type="molecule type" value="Genomic_DNA"/>
</dbReference>
<name>A0A9N8D612_9STRA</name>
<organism evidence="7 8">
    <name type="scientific">Seminavis robusta</name>
    <dbReference type="NCBI Taxonomy" id="568900"/>
    <lineage>
        <taxon>Eukaryota</taxon>
        <taxon>Sar</taxon>
        <taxon>Stramenopiles</taxon>
        <taxon>Ochrophyta</taxon>
        <taxon>Bacillariophyta</taxon>
        <taxon>Bacillariophyceae</taxon>
        <taxon>Bacillariophycidae</taxon>
        <taxon>Naviculales</taxon>
        <taxon>Naviculaceae</taxon>
        <taxon>Seminavis</taxon>
    </lineage>
</organism>
<feature type="domain" description="HSF-type DNA-binding" evidence="6">
    <location>
        <begin position="85"/>
        <end position="183"/>
    </location>
</feature>
<evidence type="ECO:0000313" key="7">
    <source>
        <dbReference type="EMBL" id="CAB9496764.1"/>
    </source>
</evidence>
<protein>
    <submittedName>
        <fullName evidence="7">Shock factor protein</fullName>
    </submittedName>
</protein>
<dbReference type="Pfam" id="PF00447">
    <property type="entry name" value="HSF_DNA-bind"/>
    <property type="match status" value="1"/>
</dbReference>
<evidence type="ECO:0000256" key="2">
    <source>
        <dbReference type="ARBA" id="ARBA00023125"/>
    </source>
</evidence>
<dbReference type="FunFam" id="1.10.10.10:FF:000479">
    <property type="entry name" value="Predicted protein"/>
    <property type="match status" value="1"/>
</dbReference>
<evidence type="ECO:0000259" key="6">
    <source>
        <dbReference type="SMART" id="SM00415"/>
    </source>
</evidence>
<sequence>MTQANGNQMNALYLPTFPTQVVQRGARAPAPTTAGPAEANLSTMLVPFVDDSEHKVVHNYHDHASDPDGDYAAQQLVQQRGGPGVEQSFPMKLHYLLNDLEQDGLSHIVSWQPHGRCFVVHNQKAFVDQILGCWFRQSKIASFQRQLNIYGFQRLTTGPDKGGYYHELFLRSKPGLASRIQRHKLKGTKTRRAASPESEPNFYLMTPMPVQKKPTVVAPTAPVAATVVPKSCSVSSYEFPSSTLDTKTSSASDALTLQKIVPSLFSPATFETTVHHQLVPQYQRQQQLRQPRGLTVTSTCSVTVKPTEGFDMASAGGVSGPFSFPFTLTQSSQATNSNGVAGGPTTNRNNEALWAALSGGAPMPMAPSTDAGNHNMNNNAHNTGGSSLWLLR</sequence>
<dbReference type="PANTHER" id="PTHR10015">
    <property type="entry name" value="HEAT SHOCK TRANSCRIPTION FACTOR"/>
    <property type="match status" value="1"/>
</dbReference>
<feature type="region of interest" description="Disordered" evidence="5">
    <location>
        <begin position="358"/>
        <end position="392"/>
    </location>
</feature>
<dbReference type="GO" id="GO:0043565">
    <property type="term" value="F:sequence-specific DNA binding"/>
    <property type="evidence" value="ECO:0007669"/>
    <property type="project" value="InterPro"/>
</dbReference>
<dbReference type="Gene3D" id="1.10.10.10">
    <property type="entry name" value="Winged helix-like DNA-binding domain superfamily/Winged helix DNA-binding domain"/>
    <property type="match status" value="1"/>
</dbReference>
<keyword evidence="8" id="KW-1185">Reference proteome</keyword>
<reference evidence="7" key="1">
    <citation type="submission" date="2020-06" db="EMBL/GenBank/DDBJ databases">
        <authorList>
            <consortium name="Plant Systems Biology data submission"/>
        </authorList>
    </citation>
    <scope>NUCLEOTIDE SEQUENCE</scope>
    <source>
        <strain evidence="7">D6</strain>
    </source>
</reference>
<gene>
    <name evidence="7" type="ORF">SEMRO_9_G007300.1</name>
</gene>
<dbReference type="InterPro" id="IPR036388">
    <property type="entry name" value="WH-like_DNA-bd_sf"/>
</dbReference>
<dbReference type="SMART" id="SM00415">
    <property type="entry name" value="HSF"/>
    <property type="match status" value="1"/>
</dbReference>
<dbReference type="SUPFAM" id="SSF46785">
    <property type="entry name" value="Winged helix' DNA-binding domain"/>
    <property type="match status" value="1"/>
</dbReference>
<evidence type="ECO:0000256" key="1">
    <source>
        <dbReference type="ARBA" id="ARBA00004123"/>
    </source>
</evidence>
<comment type="caution">
    <text evidence="7">The sequence shown here is derived from an EMBL/GenBank/DDBJ whole genome shotgun (WGS) entry which is preliminary data.</text>
</comment>
<dbReference type="InterPro" id="IPR000232">
    <property type="entry name" value="HSF_DNA-bd"/>
</dbReference>
<dbReference type="PANTHER" id="PTHR10015:SF206">
    <property type="entry name" value="HSF-TYPE DNA-BINDING DOMAIN-CONTAINING PROTEIN"/>
    <property type="match status" value="1"/>
</dbReference>